<evidence type="ECO:0000313" key="2">
    <source>
        <dbReference type="EMBL" id="NOV50882.1"/>
    </source>
</evidence>
<keyword evidence="1" id="KW-1133">Transmembrane helix</keyword>
<dbReference type="AlphaFoldDB" id="A0A6M2DXA9"/>
<accession>A0A6M2DXA9</accession>
<feature type="transmembrane region" description="Helical" evidence="1">
    <location>
        <begin position="12"/>
        <end position="32"/>
    </location>
</feature>
<proteinExistence type="predicted"/>
<dbReference type="EMBL" id="GIIL01007156">
    <property type="protein sequence ID" value="NOV50882.1"/>
    <property type="molecule type" value="Transcribed_RNA"/>
</dbReference>
<evidence type="ECO:0000256" key="1">
    <source>
        <dbReference type="SAM" id="Phobius"/>
    </source>
</evidence>
<keyword evidence="1" id="KW-0472">Membrane</keyword>
<keyword evidence="1" id="KW-0812">Transmembrane</keyword>
<organism evidence="2">
    <name type="scientific">Xenopsylla cheopis</name>
    <name type="common">Oriental rat flea</name>
    <name type="synonym">Pulex cheopis</name>
    <dbReference type="NCBI Taxonomy" id="163159"/>
    <lineage>
        <taxon>Eukaryota</taxon>
        <taxon>Metazoa</taxon>
        <taxon>Ecdysozoa</taxon>
        <taxon>Arthropoda</taxon>
        <taxon>Hexapoda</taxon>
        <taxon>Insecta</taxon>
        <taxon>Pterygota</taxon>
        <taxon>Neoptera</taxon>
        <taxon>Endopterygota</taxon>
        <taxon>Siphonaptera</taxon>
        <taxon>Pulicidae</taxon>
        <taxon>Xenopsyllinae</taxon>
        <taxon>Xenopsylla</taxon>
    </lineage>
</organism>
<name>A0A6M2DXA9_XENCH</name>
<protein>
    <submittedName>
        <fullName evidence="2">Putative secreted protein</fullName>
    </submittedName>
</protein>
<sequence>MSVKYSSSTMHSVIIISSLLTLVCGFALGFLFSKRMRYHRQGPYGDQHNHRHLESNFSTSAQCSQYVVPPNNKTNNVPPSNINLLKNVSTCEKQDNLQHELAKHHELKNSTESLDRMGTLQKAKKTYI</sequence>
<reference evidence="2" key="1">
    <citation type="submission" date="2020-03" db="EMBL/GenBank/DDBJ databases">
        <title>Transcriptomic Profiling of the Digestive Tract of the Rat Flea, Xenopsylla cheopis, Following Blood Feeding and Infection with Yersinia pestis.</title>
        <authorList>
            <person name="Bland D.M."/>
            <person name="Martens C.A."/>
            <person name="Virtaneva K."/>
            <person name="Kanakabandi K."/>
            <person name="Long D."/>
            <person name="Rosenke R."/>
            <person name="Saturday G.A."/>
            <person name="Hoyt F.H."/>
            <person name="Bruno D.P."/>
            <person name="Ribeiro J.M.C."/>
            <person name="Hinnebusch J."/>
        </authorList>
    </citation>
    <scope>NUCLEOTIDE SEQUENCE</scope>
</reference>